<feature type="domain" description="FAD-binding" evidence="2">
    <location>
        <begin position="7"/>
        <end position="355"/>
    </location>
</feature>
<dbReference type="InterPro" id="IPR036188">
    <property type="entry name" value="FAD/NAD-bd_sf"/>
</dbReference>
<evidence type="ECO:0000256" key="1">
    <source>
        <dbReference type="ARBA" id="ARBA00023002"/>
    </source>
</evidence>
<protein>
    <submittedName>
        <fullName evidence="3">Bifunctional 3-(3-hydroxy-phenyl)propionate/3-hydroxycinnamic acid hydroxylase</fullName>
    </submittedName>
</protein>
<dbReference type="PRINTS" id="PR00420">
    <property type="entry name" value="RNGMNOXGNASE"/>
</dbReference>
<dbReference type="NCBIfam" id="NF004829">
    <property type="entry name" value="PRK06183.1-3"/>
    <property type="match status" value="1"/>
</dbReference>
<dbReference type="Pfam" id="PF01494">
    <property type="entry name" value="FAD_binding_3"/>
    <property type="match status" value="1"/>
</dbReference>
<dbReference type="Gene3D" id="3.40.30.120">
    <property type="match status" value="1"/>
</dbReference>
<dbReference type="Gene3D" id="3.30.9.10">
    <property type="entry name" value="D-Amino Acid Oxidase, subunit A, domain 2"/>
    <property type="match status" value="1"/>
</dbReference>
<gene>
    <name evidence="3" type="ORF">KHQ06_24265</name>
</gene>
<dbReference type="InterPro" id="IPR002938">
    <property type="entry name" value="FAD-bd"/>
</dbReference>
<organism evidence="3 4">
    <name type="scientific">Nocardia tengchongensis</name>
    <dbReference type="NCBI Taxonomy" id="2055889"/>
    <lineage>
        <taxon>Bacteria</taxon>
        <taxon>Bacillati</taxon>
        <taxon>Actinomycetota</taxon>
        <taxon>Actinomycetes</taxon>
        <taxon>Mycobacteriales</taxon>
        <taxon>Nocardiaceae</taxon>
        <taxon>Nocardia</taxon>
    </lineage>
</organism>
<dbReference type="RefSeq" id="WP_213555513.1">
    <property type="nucleotide sequence ID" value="NZ_JBHZDI010000140.1"/>
</dbReference>
<proteinExistence type="predicted"/>
<dbReference type="EMBL" id="CP074371">
    <property type="protein sequence ID" value="QVI19480.1"/>
    <property type="molecule type" value="Genomic_DNA"/>
</dbReference>
<dbReference type="Gene3D" id="3.50.50.60">
    <property type="entry name" value="FAD/NAD(P)-binding domain"/>
    <property type="match status" value="1"/>
</dbReference>
<dbReference type="PANTHER" id="PTHR43476">
    <property type="entry name" value="3-(3-HYDROXY-PHENYL)PROPIONATE/3-HYDROXYCINNAMIC ACID HYDROXYLASE"/>
    <property type="match status" value="1"/>
</dbReference>
<evidence type="ECO:0000313" key="3">
    <source>
        <dbReference type="EMBL" id="QVI19480.1"/>
    </source>
</evidence>
<dbReference type="SUPFAM" id="SSF51905">
    <property type="entry name" value="FAD/NAD(P)-binding domain"/>
    <property type="match status" value="1"/>
</dbReference>
<evidence type="ECO:0000259" key="2">
    <source>
        <dbReference type="Pfam" id="PF01494"/>
    </source>
</evidence>
<dbReference type="Proteomes" id="UP000683310">
    <property type="component" value="Chromosome"/>
</dbReference>
<dbReference type="PANTHER" id="PTHR43476:SF3">
    <property type="entry name" value="FAD-BINDING MONOOXYGENASE"/>
    <property type="match status" value="1"/>
</dbReference>
<keyword evidence="1" id="KW-0560">Oxidoreductase</keyword>
<evidence type="ECO:0000313" key="4">
    <source>
        <dbReference type="Proteomes" id="UP000683310"/>
    </source>
</evidence>
<accession>A0ABX8CMR4</accession>
<sequence>MQNSHHDVVIVGAGPVGLATARMLGQLGHDVVVVERWPEPYPLPRAVHFDDEIGRVFQSMDLTDEIKAITEPVPDFYEWRNATGDALLRIDWSGTGPNGWPTANFFSQPQLEQVLARAVDSMSTVELARGLDVIEIEEHEDRVVVSAGDTQVVKPGQNVPPTQVTRTFTARYVIGCDGANSFVRSRMGVEMEDDGFFFDWLIVDTIPTDNQQWQPMNWQLCDPVRPTTIVSGGPGRRRWEFMRLPGEDSAELGTTATAWKLLREWGRTEENTRLERHAMYTFAARWAERWNKGRLAIAGDAAHQMPPFAGQGMCSGLRDAANLTWKLDLVLRGVSEPALLDTYTSERSLHLQHAIAMSVELGKVICVLDREQAAQRDARMIGGHADPAKVLPVTARPVLGSGVVLADCALGGTLAPQFAVEVDRAPHLLDIATGAGAVLLLASDQRAEQLLGASLRRSFAASDIIAISVAVTGNPDLRDFTGEWGRWFDANGVAAVLIRPDHYIFGAAPGLDGAAELAASYTTHSRTGVVAAPAPGAA</sequence>
<reference evidence="3 4" key="1">
    <citation type="submission" date="2021-04" db="EMBL/GenBank/DDBJ databases">
        <title>Nocardia tengchongensis.</title>
        <authorList>
            <person name="Zhuang k."/>
            <person name="Ran Y."/>
            <person name="Li W."/>
        </authorList>
    </citation>
    <scope>NUCLEOTIDE SEQUENCE [LARGE SCALE GENOMIC DNA]</scope>
    <source>
        <strain evidence="3 4">CFH S0057</strain>
    </source>
</reference>
<dbReference type="InterPro" id="IPR050631">
    <property type="entry name" value="PheA/TfdB_FAD_monoxygenase"/>
</dbReference>
<keyword evidence="4" id="KW-1185">Reference proteome</keyword>
<name>A0ABX8CMR4_9NOCA</name>